<accession>A0ABQ2KBS9</accession>
<dbReference type="RefSeq" id="WP_188714875.1">
    <property type="nucleotide sequence ID" value="NZ_BAABBD010000001.1"/>
</dbReference>
<feature type="transmembrane region" description="Helical" evidence="1">
    <location>
        <begin position="33"/>
        <end position="52"/>
    </location>
</feature>
<protein>
    <submittedName>
        <fullName evidence="2">Uncharacterized protein</fullName>
    </submittedName>
</protein>
<gene>
    <name evidence="2" type="ORF">GCM10010968_00930</name>
</gene>
<feature type="transmembrane region" description="Helical" evidence="1">
    <location>
        <begin position="229"/>
        <end position="251"/>
    </location>
</feature>
<evidence type="ECO:0000313" key="2">
    <source>
        <dbReference type="EMBL" id="GGN76957.1"/>
    </source>
</evidence>
<feature type="transmembrane region" description="Helical" evidence="1">
    <location>
        <begin position="271"/>
        <end position="289"/>
    </location>
</feature>
<keyword evidence="1" id="KW-1133">Transmembrane helix</keyword>
<comment type="caution">
    <text evidence="2">The sequence shown here is derived from an EMBL/GenBank/DDBJ whole genome shotgun (WGS) entry which is preliminary data.</text>
</comment>
<reference evidence="3" key="1">
    <citation type="journal article" date="2019" name="Int. J. Syst. Evol. Microbiol.">
        <title>The Global Catalogue of Microorganisms (GCM) 10K type strain sequencing project: providing services to taxonomists for standard genome sequencing and annotation.</title>
        <authorList>
            <consortium name="The Broad Institute Genomics Platform"/>
            <consortium name="The Broad Institute Genome Sequencing Center for Infectious Disease"/>
            <person name="Wu L."/>
            <person name="Ma J."/>
        </authorList>
    </citation>
    <scope>NUCLEOTIDE SEQUENCE [LARGE SCALE GENOMIC DNA]</scope>
    <source>
        <strain evidence="3">CGMCC 1.6960</strain>
    </source>
</reference>
<feature type="transmembrane region" description="Helical" evidence="1">
    <location>
        <begin position="152"/>
        <end position="179"/>
    </location>
</feature>
<organism evidence="2 3">
    <name type="scientific">Agrococcus terreus</name>
    <dbReference type="NCBI Taxonomy" id="574649"/>
    <lineage>
        <taxon>Bacteria</taxon>
        <taxon>Bacillati</taxon>
        <taxon>Actinomycetota</taxon>
        <taxon>Actinomycetes</taxon>
        <taxon>Micrococcales</taxon>
        <taxon>Microbacteriaceae</taxon>
        <taxon>Agrococcus</taxon>
    </lineage>
</organism>
<sequence length="300" mass="29893">MARLLDRLRPLAAPEDPRALASMQADRARSARAWLVAGLVGAHAAALAALGAGGGPMLLVALATALAALWMLVVGAAQAVLLVRAEPRRLGDWLGGSVLVALGLLTAPLAGMLAFVGGGIQQMLPFVFVAVAGCVLVAGLRARATRREPRGALLGLAVALAAAGVVATDGIVLVPLGLVPGLPLEQVHLALERAGEGHAVPLVAALAVAWAVGSVLLAAGLWASGTRSATALGIMLGAATLILFGRVAAHGVMGWALADLGDLSGGLLHDAPLWLLTAAVGATASWLVLGRPRAAGSEPA</sequence>
<name>A0ABQ2KBS9_9MICO</name>
<feature type="transmembrane region" description="Helical" evidence="1">
    <location>
        <begin position="122"/>
        <end position="140"/>
    </location>
</feature>
<dbReference type="EMBL" id="BMLM01000001">
    <property type="protein sequence ID" value="GGN76957.1"/>
    <property type="molecule type" value="Genomic_DNA"/>
</dbReference>
<evidence type="ECO:0000313" key="3">
    <source>
        <dbReference type="Proteomes" id="UP000626982"/>
    </source>
</evidence>
<keyword evidence="3" id="KW-1185">Reference proteome</keyword>
<evidence type="ECO:0000256" key="1">
    <source>
        <dbReference type="SAM" id="Phobius"/>
    </source>
</evidence>
<dbReference type="Proteomes" id="UP000626982">
    <property type="component" value="Unassembled WGS sequence"/>
</dbReference>
<feature type="transmembrane region" description="Helical" evidence="1">
    <location>
        <begin position="58"/>
        <end position="81"/>
    </location>
</feature>
<keyword evidence="1" id="KW-0812">Transmembrane</keyword>
<proteinExistence type="predicted"/>
<keyword evidence="1" id="KW-0472">Membrane</keyword>
<feature type="transmembrane region" description="Helical" evidence="1">
    <location>
        <begin position="199"/>
        <end position="222"/>
    </location>
</feature>
<feature type="transmembrane region" description="Helical" evidence="1">
    <location>
        <begin position="93"/>
        <end position="116"/>
    </location>
</feature>